<dbReference type="GO" id="GO:0016829">
    <property type="term" value="F:lyase activity"/>
    <property type="evidence" value="ECO:0007669"/>
    <property type="project" value="UniProtKB-KW"/>
</dbReference>
<comment type="pathway">
    <text evidence="1">Carbohydrate acid metabolism.</text>
</comment>
<protein>
    <submittedName>
        <fullName evidence="6">Bifunctional 4-hydroxy-2-oxoglutarate aldolase/2-dehydro-3-deoxy-phosphogluconate aldolase</fullName>
    </submittedName>
</protein>
<proteinExistence type="inferred from homology"/>
<evidence type="ECO:0000313" key="6">
    <source>
        <dbReference type="EMBL" id="MFC5367032.1"/>
    </source>
</evidence>
<dbReference type="PROSITE" id="PS00160">
    <property type="entry name" value="ALDOLASE_KDPG_KHG_2"/>
    <property type="match status" value="1"/>
</dbReference>
<dbReference type="PANTHER" id="PTHR30246:SF1">
    <property type="entry name" value="2-DEHYDRO-3-DEOXY-6-PHOSPHOGALACTONATE ALDOLASE-RELATED"/>
    <property type="match status" value="1"/>
</dbReference>
<dbReference type="AlphaFoldDB" id="A0ABD5RBF5"/>
<evidence type="ECO:0000256" key="2">
    <source>
        <dbReference type="ARBA" id="ARBA00006906"/>
    </source>
</evidence>
<evidence type="ECO:0000256" key="3">
    <source>
        <dbReference type="ARBA" id="ARBA00011233"/>
    </source>
</evidence>
<evidence type="ECO:0000256" key="5">
    <source>
        <dbReference type="ARBA" id="ARBA00023277"/>
    </source>
</evidence>
<name>A0ABD5RBF5_9EURY</name>
<dbReference type="PANTHER" id="PTHR30246">
    <property type="entry name" value="2-KETO-3-DEOXY-6-PHOSPHOGLUCONATE ALDOLASE"/>
    <property type="match status" value="1"/>
</dbReference>
<dbReference type="SUPFAM" id="SSF51569">
    <property type="entry name" value="Aldolase"/>
    <property type="match status" value="1"/>
</dbReference>
<dbReference type="InterPro" id="IPR000887">
    <property type="entry name" value="Aldlse_KDPG_KHG"/>
</dbReference>
<accession>A0ABD5RBF5</accession>
<dbReference type="RefSeq" id="WP_227231565.1">
    <property type="nucleotide sequence ID" value="NZ_JAJCVJ010000004.1"/>
</dbReference>
<organism evidence="6 7">
    <name type="scientific">Salinirubrum litoreum</name>
    <dbReference type="NCBI Taxonomy" id="1126234"/>
    <lineage>
        <taxon>Archaea</taxon>
        <taxon>Methanobacteriati</taxon>
        <taxon>Methanobacteriota</taxon>
        <taxon>Stenosarchaea group</taxon>
        <taxon>Halobacteria</taxon>
        <taxon>Halobacteriales</taxon>
        <taxon>Haloferacaceae</taxon>
        <taxon>Salinirubrum</taxon>
    </lineage>
</organism>
<dbReference type="EMBL" id="JBHSKX010000001">
    <property type="protein sequence ID" value="MFC5367032.1"/>
    <property type="molecule type" value="Genomic_DNA"/>
</dbReference>
<comment type="subunit">
    <text evidence="3">Homotrimer.</text>
</comment>
<dbReference type="Proteomes" id="UP001596201">
    <property type="component" value="Unassembled WGS sequence"/>
</dbReference>
<dbReference type="Gene3D" id="3.20.20.70">
    <property type="entry name" value="Aldolase class I"/>
    <property type="match status" value="1"/>
</dbReference>
<dbReference type="InterPro" id="IPR013785">
    <property type="entry name" value="Aldolase_TIM"/>
</dbReference>
<evidence type="ECO:0000256" key="1">
    <source>
        <dbReference type="ARBA" id="ARBA00004761"/>
    </source>
</evidence>
<dbReference type="CDD" id="cd00452">
    <property type="entry name" value="KDPG_aldolase"/>
    <property type="match status" value="1"/>
</dbReference>
<dbReference type="NCBIfam" id="TIGR01182">
    <property type="entry name" value="eda"/>
    <property type="match status" value="1"/>
</dbReference>
<keyword evidence="4" id="KW-0456">Lyase</keyword>
<comment type="caution">
    <text evidence="6">The sequence shown here is derived from an EMBL/GenBank/DDBJ whole genome shotgun (WGS) entry which is preliminary data.</text>
</comment>
<reference evidence="6 7" key="1">
    <citation type="journal article" date="2019" name="Int. J. Syst. Evol. Microbiol.">
        <title>The Global Catalogue of Microorganisms (GCM) 10K type strain sequencing project: providing services to taxonomists for standard genome sequencing and annotation.</title>
        <authorList>
            <consortium name="The Broad Institute Genomics Platform"/>
            <consortium name="The Broad Institute Genome Sequencing Center for Infectious Disease"/>
            <person name="Wu L."/>
            <person name="Ma J."/>
        </authorList>
    </citation>
    <scope>NUCLEOTIDE SEQUENCE [LARGE SCALE GENOMIC DNA]</scope>
    <source>
        <strain evidence="6 7">CGMCC 1.12237</strain>
    </source>
</reference>
<dbReference type="Pfam" id="PF01081">
    <property type="entry name" value="Aldolase"/>
    <property type="match status" value="1"/>
</dbReference>
<dbReference type="InterPro" id="IPR031338">
    <property type="entry name" value="KDPG/KHG_AS_2"/>
</dbReference>
<gene>
    <name evidence="6" type="ORF">ACFPJ5_08770</name>
</gene>
<keyword evidence="5" id="KW-0119">Carbohydrate metabolism</keyword>
<keyword evidence="7" id="KW-1185">Reference proteome</keyword>
<evidence type="ECO:0000256" key="4">
    <source>
        <dbReference type="ARBA" id="ARBA00023239"/>
    </source>
</evidence>
<comment type="similarity">
    <text evidence="2">Belongs to the KHG/KDPG aldolase family.</text>
</comment>
<evidence type="ECO:0000313" key="7">
    <source>
        <dbReference type="Proteomes" id="UP001596201"/>
    </source>
</evidence>
<sequence length="215" mass="21583">MASKSDVMTRVEASGAVAVLRGVPGEQIVPVAEALLAGGVTALEVTADNPDAIEMIADLDAAVGDEAVIGAGTVLDSSTAVDAIRAGAEFVVAPHFDPEVVDTCNRYGTVVAPGIYTPTEAVEAAEQGADFLKLFPASSAGSGHLSSIRGALGQLEIMPTGGIGPDNAGEFVESGAFVVGAGGALVDGGAIEREEYEVLTENAEELVAAVESARE</sequence>